<feature type="region of interest" description="Disordered" evidence="1">
    <location>
        <begin position="261"/>
        <end position="306"/>
    </location>
</feature>
<feature type="compositionally biased region" description="Acidic residues" evidence="1">
    <location>
        <begin position="265"/>
        <end position="275"/>
    </location>
</feature>
<sequence>MPTRSDIEAYIGGAKRHSETPTSAGKKRDNDEDRELSPEKKITKKLRPGGLPSRTRAHATNNQRMERMSHIHISEESEDDSLFVPEYRSGLKERIEQAKERMEEAKLRKSQSATPTTAYGRAHFETPAEDSPLASVEEAGEMEEEVNTYDEQAKRNAPTAAMLPPARSAATSMHSTPASAVAAAAAKARSGTSTGASPSLSALRGRERQLAELEAMRQKVQKAKEKRAAKQRENEEESQVIEDATLELNASHRAEMEELQKQLEEENEAFDAAEEESARLRAERERVKDELARKRGESRVKTEPVE</sequence>
<feature type="region of interest" description="Disordered" evidence="1">
    <location>
        <begin position="1"/>
        <end position="64"/>
    </location>
</feature>
<feature type="compositionally biased region" description="Acidic residues" evidence="1">
    <location>
        <begin position="138"/>
        <end position="148"/>
    </location>
</feature>
<proteinExistence type="predicted"/>
<evidence type="ECO:0000256" key="1">
    <source>
        <dbReference type="SAM" id="MobiDB-lite"/>
    </source>
</evidence>
<dbReference type="EMBL" id="ML978127">
    <property type="protein sequence ID" value="KAF2098386.1"/>
    <property type="molecule type" value="Genomic_DNA"/>
</dbReference>
<feature type="region of interest" description="Disordered" evidence="1">
    <location>
        <begin position="99"/>
        <end position="243"/>
    </location>
</feature>
<reference evidence="2" key="1">
    <citation type="journal article" date="2020" name="Stud. Mycol.">
        <title>101 Dothideomycetes genomes: a test case for predicting lifestyles and emergence of pathogens.</title>
        <authorList>
            <person name="Haridas S."/>
            <person name="Albert R."/>
            <person name="Binder M."/>
            <person name="Bloem J."/>
            <person name="Labutti K."/>
            <person name="Salamov A."/>
            <person name="Andreopoulos B."/>
            <person name="Baker S."/>
            <person name="Barry K."/>
            <person name="Bills G."/>
            <person name="Bluhm B."/>
            <person name="Cannon C."/>
            <person name="Castanera R."/>
            <person name="Culley D."/>
            <person name="Daum C."/>
            <person name="Ezra D."/>
            <person name="Gonzalez J."/>
            <person name="Henrissat B."/>
            <person name="Kuo A."/>
            <person name="Liang C."/>
            <person name="Lipzen A."/>
            <person name="Lutzoni F."/>
            <person name="Magnuson J."/>
            <person name="Mondo S."/>
            <person name="Nolan M."/>
            <person name="Ohm R."/>
            <person name="Pangilinan J."/>
            <person name="Park H.-J."/>
            <person name="Ramirez L."/>
            <person name="Alfaro M."/>
            <person name="Sun H."/>
            <person name="Tritt A."/>
            <person name="Yoshinaga Y."/>
            <person name="Zwiers L.-H."/>
            <person name="Turgeon B."/>
            <person name="Goodwin S."/>
            <person name="Spatafora J."/>
            <person name="Crous P."/>
            <person name="Grigoriev I."/>
        </authorList>
    </citation>
    <scope>NUCLEOTIDE SEQUENCE</scope>
    <source>
        <strain evidence="2">CBS 133067</strain>
    </source>
</reference>
<feature type="compositionally biased region" description="Basic and acidic residues" evidence="1">
    <location>
        <begin position="204"/>
        <end position="233"/>
    </location>
</feature>
<organism evidence="2 3">
    <name type="scientific">Rhizodiscina lignyota</name>
    <dbReference type="NCBI Taxonomy" id="1504668"/>
    <lineage>
        <taxon>Eukaryota</taxon>
        <taxon>Fungi</taxon>
        <taxon>Dikarya</taxon>
        <taxon>Ascomycota</taxon>
        <taxon>Pezizomycotina</taxon>
        <taxon>Dothideomycetes</taxon>
        <taxon>Pleosporomycetidae</taxon>
        <taxon>Aulographales</taxon>
        <taxon>Rhizodiscinaceae</taxon>
        <taxon>Rhizodiscina</taxon>
    </lineage>
</organism>
<protein>
    <submittedName>
        <fullName evidence="2">Uncharacterized protein</fullName>
    </submittedName>
</protein>
<feature type="compositionally biased region" description="Basic and acidic residues" evidence="1">
    <location>
        <begin position="26"/>
        <end position="41"/>
    </location>
</feature>
<keyword evidence="3" id="KW-1185">Reference proteome</keyword>
<accession>A0A9P4IHM9</accession>
<evidence type="ECO:0000313" key="3">
    <source>
        <dbReference type="Proteomes" id="UP000799772"/>
    </source>
</evidence>
<feature type="compositionally biased region" description="Low complexity" evidence="1">
    <location>
        <begin position="175"/>
        <end position="197"/>
    </location>
</feature>
<name>A0A9P4IHM9_9PEZI</name>
<dbReference type="AlphaFoldDB" id="A0A9P4IHM9"/>
<gene>
    <name evidence="2" type="ORF">NA57DRAFT_57541</name>
</gene>
<comment type="caution">
    <text evidence="2">The sequence shown here is derived from an EMBL/GenBank/DDBJ whole genome shotgun (WGS) entry which is preliminary data.</text>
</comment>
<feature type="compositionally biased region" description="Basic and acidic residues" evidence="1">
    <location>
        <begin position="276"/>
        <end position="306"/>
    </location>
</feature>
<evidence type="ECO:0000313" key="2">
    <source>
        <dbReference type="EMBL" id="KAF2098386.1"/>
    </source>
</evidence>
<dbReference type="Proteomes" id="UP000799772">
    <property type="component" value="Unassembled WGS sequence"/>
</dbReference>